<proteinExistence type="predicted"/>
<evidence type="ECO:0000313" key="2">
    <source>
        <dbReference type="EMBL" id="OCH92718.1"/>
    </source>
</evidence>
<dbReference type="EMBL" id="KV722365">
    <property type="protein sequence ID" value="OCH92718.1"/>
    <property type="molecule type" value="Genomic_DNA"/>
</dbReference>
<evidence type="ECO:0000256" key="1">
    <source>
        <dbReference type="SAM" id="MobiDB-lite"/>
    </source>
</evidence>
<dbReference type="AlphaFoldDB" id="A0A8E2AX60"/>
<protein>
    <submittedName>
        <fullName evidence="2">Uncharacterized protein</fullName>
    </submittedName>
</protein>
<dbReference type="OrthoDB" id="2752724at2759"/>
<sequence length="409" mass="45294">MARGVCCPHSAIFLSQRKFWKPPPSALSGNPEEFGQLPPERPSAYPEQCRKVPMEVTTPRVQFTDARRCHVLWTGAFITRLYAFLVLGSDAIRHLPYHTCGPVHRRCKGVGFSLLSLTHHDLQLPRHPPMRNANSCYLAPDAAADGGAQTWLEWCRAERDANSSWGSSAGSTLVDGSTPPTPEESFSDSSSGLSAFDLDDIPEIPFVTLPPADFTCGDDSTCQPTRDERSYWPSQLRRTKRTRSPTRGPATLLNPIDRPLPQSRQRSTSVSSTTSSPMRPGPARSILSSSSSIRTRTGRSPSSVKFLEMPTIHYEEEDEPEPHYRQAVSAVKRKASILQRLLGPFRKPPPSPEKPAISGPFPLWETPPKQVYGGEACLRSVKSSTSLRSTRSCSSRLQSYWGRVKGRDP</sequence>
<name>A0A8E2AX60_9APHY</name>
<organism evidence="2 3">
    <name type="scientific">Obba rivulosa</name>
    <dbReference type="NCBI Taxonomy" id="1052685"/>
    <lineage>
        <taxon>Eukaryota</taxon>
        <taxon>Fungi</taxon>
        <taxon>Dikarya</taxon>
        <taxon>Basidiomycota</taxon>
        <taxon>Agaricomycotina</taxon>
        <taxon>Agaricomycetes</taxon>
        <taxon>Polyporales</taxon>
        <taxon>Gelatoporiaceae</taxon>
        <taxon>Obba</taxon>
    </lineage>
</organism>
<feature type="region of interest" description="Disordered" evidence="1">
    <location>
        <begin position="209"/>
        <end position="303"/>
    </location>
</feature>
<feature type="region of interest" description="Disordered" evidence="1">
    <location>
        <begin position="162"/>
        <end position="194"/>
    </location>
</feature>
<feature type="compositionally biased region" description="Polar residues" evidence="1">
    <location>
        <begin position="162"/>
        <end position="175"/>
    </location>
</feature>
<feature type="compositionally biased region" description="Low complexity" evidence="1">
    <location>
        <begin position="183"/>
        <end position="194"/>
    </location>
</feature>
<accession>A0A8E2AX60</accession>
<dbReference type="Proteomes" id="UP000250043">
    <property type="component" value="Unassembled WGS sequence"/>
</dbReference>
<feature type="compositionally biased region" description="Low complexity" evidence="1">
    <location>
        <begin position="284"/>
        <end position="303"/>
    </location>
</feature>
<keyword evidence="3" id="KW-1185">Reference proteome</keyword>
<feature type="region of interest" description="Disordered" evidence="1">
    <location>
        <begin position="343"/>
        <end position="365"/>
    </location>
</feature>
<feature type="compositionally biased region" description="Low complexity" evidence="1">
    <location>
        <begin position="262"/>
        <end position="276"/>
    </location>
</feature>
<gene>
    <name evidence="2" type="ORF">OBBRIDRAFT_865411</name>
</gene>
<reference evidence="2 3" key="1">
    <citation type="submission" date="2016-07" db="EMBL/GenBank/DDBJ databases">
        <title>Draft genome of the white-rot fungus Obba rivulosa 3A-2.</title>
        <authorList>
            <consortium name="DOE Joint Genome Institute"/>
            <person name="Miettinen O."/>
            <person name="Riley R."/>
            <person name="Acob R."/>
            <person name="Barry K."/>
            <person name="Cullen D."/>
            <person name="De Vries R."/>
            <person name="Hainaut M."/>
            <person name="Hatakka A."/>
            <person name="Henrissat B."/>
            <person name="Hilden K."/>
            <person name="Kuo R."/>
            <person name="Labutti K."/>
            <person name="Lipzen A."/>
            <person name="Makela M.R."/>
            <person name="Sandor L."/>
            <person name="Spatafora J.W."/>
            <person name="Grigoriev I.V."/>
            <person name="Hibbett D.S."/>
        </authorList>
    </citation>
    <scope>NUCLEOTIDE SEQUENCE [LARGE SCALE GENOMIC DNA]</scope>
    <source>
        <strain evidence="2 3">3A-2</strain>
    </source>
</reference>
<evidence type="ECO:0000313" key="3">
    <source>
        <dbReference type="Proteomes" id="UP000250043"/>
    </source>
</evidence>